<keyword evidence="3" id="KW-1185">Reference proteome</keyword>
<dbReference type="EMBL" id="MU826389">
    <property type="protein sequence ID" value="KAJ7376800.1"/>
    <property type="molecule type" value="Genomic_DNA"/>
</dbReference>
<dbReference type="OrthoDB" id="10069248at2759"/>
<proteinExistence type="predicted"/>
<sequence length="114" mass="12381">MKPFRPITQVKTQPLSPTDANPEFRSGVIESEMENRFKLIARKTSGVAAVSNVCGQPTSPTSAGVNSPQLAGLVEPGSTRKLGRTILAGFASVLPKQQKCQRQERRQLDEEEAC</sequence>
<dbReference type="AlphaFoldDB" id="A0A9X0CV64"/>
<comment type="caution">
    <text evidence="2">The sequence shown here is derived from an EMBL/GenBank/DDBJ whole genome shotgun (WGS) entry which is preliminary data.</text>
</comment>
<accession>A0A9X0CV64</accession>
<feature type="region of interest" description="Disordered" evidence="1">
    <location>
        <begin position="1"/>
        <end position="23"/>
    </location>
</feature>
<evidence type="ECO:0000313" key="3">
    <source>
        <dbReference type="Proteomes" id="UP001163046"/>
    </source>
</evidence>
<dbReference type="Proteomes" id="UP001163046">
    <property type="component" value="Unassembled WGS sequence"/>
</dbReference>
<name>A0A9X0CV64_9CNID</name>
<evidence type="ECO:0000313" key="2">
    <source>
        <dbReference type="EMBL" id="KAJ7376800.1"/>
    </source>
</evidence>
<gene>
    <name evidence="2" type="ORF">OS493_032262</name>
</gene>
<organism evidence="2 3">
    <name type="scientific">Desmophyllum pertusum</name>
    <dbReference type="NCBI Taxonomy" id="174260"/>
    <lineage>
        <taxon>Eukaryota</taxon>
        <taxon>Metazoa</taxon>
        <taxon>Cnidaria</taxon>
        <taxon>Anthozoa</taxon>
        <taxon>Hexacorallia</taxon>
        <taxon>Scleractinia</taxon>
        <taxon>Caryophylliina</taxon>
        <taxon>Caryophylliidae</taxon>
        <taxon>Desmophyllum</taxon>
    </lineage>
</organism>
<feature type="compositionally biased region" description="Polar residues" evidence="1">
    <location>
        <begin position="9"/>
        <end position="19"/>
    </location>
</feature>
<evidence type="ECO:0000256" key="1">
    <source>
        <dbReference type="SAM" id="MobiDB-lite"/>
    </source>
</evidence>
<reference evidence="2" key="1">
    <citation type="submission" date="2023-01" db="EMBL/GenBank/DDBJ databases">
        <title>Genome assembly of the deep-sea coral Lophelia pertusa.</title>
        <authorList>
            <person name="Herrera S."/>
            <person name="Cordes E."/>
        </authorList>
    </citation>
    <scope>NUCLEOTIDE SEQUENCE</scope>
    <source>
        <strain evidence="2">USNM1676648</strain>
        <tissue evidence="2">Polyp</tissue>
    </source>
</reference>
<protein>
    <submittedName>
        <fullName evidence="2">Uncharacterized protein</fullName>
    </submittedName>
</protein>